<keyword evidence="2 3" id="KW-0040">ANK repeat</keyword>
<feature type="repeat" description="ANK" evidence="3">
    <location>
        <begin position="616"/>
        <end position="648"/>
    </location>
</feature>
<dbReference type="PROSITE" id="PS50088">
    <property type="entry name" value="ANK_REPEAT"/>
    <property type="match status" value="2"/>
</dbReference>
<dbReference type="SMART" id="SM00248">
    <property type="entry name" value="ANK"/>
    <property type="match status" value="3"/>
</dbReference>
<evidence type="ECO:0000313" key="5">
    <source>
        <dbReference type="Proteomes" id="UP001178507"/>
    </source>
</evidence>
<dbReference type="Pfam" id="PF12796">
    <property type="entry name" value="Ank_2"/>
    <property type="match status" value="1"/>
</dbReference>
<dbReference type="Gene3D" id="1.25.40.20">
    <property type="entry name" value="Ankyrin repeat-containing domain"/>
    <property type="match status" value="1"/>
</dbReference>
<name>A0AA36HKH8_9DINO</name>
<evidence type="ECO:0000256" key="3">
    <source>
        <dbReference type="PROSITE-ProRule" id="PRU00023"/>
    </source>
</evidence>
<dbReference type="PANTHER" id="PTHR24171:SF9">
    <property type="entry name" value="ANKYRIN REPEAT DOMAIN-CONTAINING PROTEIN 39"/>
    <property type="match status" value="1"/>
</dbReference>
<organism evidence="4 5">
    <name type="scientific">Effrenium voratum</name>
    <dbReference type="NCBI Taxonomy" id="2562239"/>
    <lineage>
        <taxon>Eukaryota</taxon>
        <taxon>Sar</taxon>
        <taxon>Alveolata</taxon>
        <taxon>Dinophyceae</taxon>
        <taxon>Suessiales</taxon>
        <taxon>Symbiodiniaceae</taxon>
        <taxon>Effrenium</taxon>
    </lineage>
</organism>
<sequence>MPVPWMLHKHRSYIPHIAERALTVKQLCDLRIFLQRLCKAKLLTRRQASNADPLQWHQLNLYHVTDEVIKPVISFRAKGAHAGYSWAELVAEGPQKPQLMVSHWWGGRFVDFMYAIDRIVDDKALGVGAALWICTFANNQFGEDFGANIRDTPFVQAIQQADATILMVDRDAGSLRRSWCCLELHYTILQEKSLEFYTSAGPIGSKTVSSGLLVDAISEWDVRESAASEEAYRRQILNFIAEVPEHSGLLTASGKLLLSDDQRPQVDPSVNQEQYEREFMDSQRKAFEDLNMNVRFSVIGSIGRQNRAKGCRIPDASQRGITLGQLRTFARKASRAFKKMWPEVDWQKVSTDQVCEHFVLPQTRHFQSLPPHVGCSYVELVADGPQFPSIYIDYQFSMFFADIMACVEWLAEALRLKDSDVFYFNLLGYNQHCVGEEIRANSYDQDNNLAVDKAQSGCHSFLLASSAATATDTSEEKWTLCRAWRLYNIECAVSLGQAMYITCPSGVMACTKLFPNGHSKFGTVDPSIIKTIFETTEADILQAPCALEEDRKKILAFLQGGHKGLGVQRLQLRLQRWSAFHLALVLAGNRDDPSLLQKILSIPGFSIHSEFAKGALGESALHKAVAGNRLRTVEMLLDLGLSPNSTDAMQETPLHYAVLAGDAAMVDLLIARKADPIMESTFGETALEVAAQNAAAFLGHESAPLARQLEEAEQRAFLESESASFPSISPSSTFGV</sequence>
<dbReference type="EMBL" id="CAUJNA010000002">
    <property type="protein sequence ID" value="CAJ1370192.1"/>
    <property type="molecule type" value="Genomic_DNA"/>
</dbReference>
<gene>
    <name evidence="4" type="ORF">EVOR1521_LOCUS821</name>
</gene>
<dbReference type="AlphaFoldDB" id="A0AA36HKH8"/>
<evidence type="ECO:0000256" key="2">
    <source>
        <dbReference type="ARBA" id="ARBA00023043"/>
    </source>
</evidence>
<comment type="caution">
    <text evidence="4">The sequence shown here is derived from an EMBL/GenBank/DDBJ whole genome shotgun (WGS) entry which is preliminary data.</text>
</comment>
<dbReference type="Proteomes" id="UP001178507">
    <property type="component" value="Unassembled WGS sequence"/>
</dbReference>
<evidence type="ECO:0000256" key="1">
    <source>
        <dbReference type="ARBA" id="ARBA00022737"/>
    </source>
</evidence>
<accession>A0AA36HKH8</accession>
<feature type="repeat" description="ANK" evidence="3">
    <location>
        <begin position="649"/>
        <end position="681"/>
    </location>
</feature>
<dbReference type="InterPro" id="IPR002110">
    <property type="entry name" value="Ankyrin_rpt"/>
</dbReference>
<proteinExistence type="predicted"/>
<reference evidence="4" key="1">
    <citation type="submission" date="2023-08" db="EMBL/GenBank/DDBJ databases">
        <authorList>
            <person name="Chen Y."/>
            <person name="Shah S."/>
            <person name="Dougan E. K."/>
            <person name="Thang M."/>
            <person name="Chan C."/>
        </authorList>
    </citation>
    <scope>NUCLEOTIDE SEQUENCE</scope>
</reference>
<dbReference type="PROSITE" id="PS50297">
    <property type="entry name" value="ANK_REP_REGION"/>
    <property type="match status" value="2"/>
</dbReference>
<dbReference type="InterPro" id="IPR036770">
    <property type="entry name" value="Ankyrin_rpt-contain_sf"/>
</dbReference>
<keyword evidence="1" id="KW-0677">Repeat</keyword>
<dbReference type="SUPFAM" id="SSF48403">
    <property type="entry name" value="Ankyrin repeat"/>
    <property type="match status" value="1"/>
</dbReference>
<evidence type="ECO:0000313" key="4">
    <source>
        <dbReference type="EMBL" id="CAJ1370192.1"/>
    </source>
</evidence>
<protein>
    <submittedName>
        <fullName evidence="4">Uncharacterized protein</fullName>
    </submittedName>
</protein>
<keyword evidence="5" id="KW-1185">Reference proteome</keyword>
<dbReference type="PANTHER" id="PTHR24171">
    <property type="entry name" value="ANKYRIN REPEAT DOMAIN-CONTAINING PROTEIN 39-RELATED"/>
    <property type="match status" value="1"/>
</dbReference>